<gene>
    <name evidence="3" type="primary">EGF</name>
    <name evidence="3" type="ORF">BLAG_LOCUS9013</name>
</gene>
<organism evidence="3 4">
    <name type="scientific">Branchiostoma lanceolatum</name>
    <name type="common">Common lancelet</name>
    <name type="synonym">Amphioxus lanceolatum</name>
    <dbReference type="NCBI Taxonomy" id="7740"/>
    <lineage>
        <taxon>Eukaryota</taxon>
        <taxon>Metazoa</taxon>
        <taxon>Chordata</taxon>
        <taxon>Cephalochordata</taxon>
        <taxon>Leptocardii</taxon>
        <taxon>Amphioxiformes</taxon>
        <taxon>Branchiostomatidae</taxon>
        <taxon>Branchiostoma</taxon>
    </lineage>
</organism>
<accession>A0A8J9Z5F8</accession>
<dbReference type="PROSITE" id="PS00022">
    <property type="entry name" value="EGF_1"/>
    <property type="match status" value="1"/>
</dbReference>
<dbReference type="Gene3D" id="2.10.25.10">
    <property type="entry name" value="Laminin"/>
    <property type="match status" value="1"/>
</dbReference>
<feature type="region of interest" description="Disordered" evidence="1">
    <location>
        <begin position="50"/>
        <end position="161"/>
    </location>
</feature>
<evidence type="ECO:0000259" key="2">
    <source>
        <dbReference type="PROSITE" id="PS00022"/>
    </source>
</evidence>
<feature type="domain" description="EGF-like" evidence="2">
    <location>
        <begin position="272"/>
        <end position="283"/>
    </location>
</feature>
<feature type="compositionally biased region" description="Pro residues" evidence="1">
    <location>
        <begin position="146"/>
        <end position="159"/>
    </location>
</feature>
<feature type="compositionally biased region" description="Basic and acidic residues" evidence="1">
    <location>
        <begin position="107"/>
        <end position="119"/>
    </location>
</feature>
<dbReference type="AlphaFoldDB" id="A0A8J9Z5F8"/>
<keyword evidence="4" id="KW-1185">Reference proteome</keyword>
<dbReference type="SUPFAM" id="SSF57196">
    <property type="entry name" value="EGF/Laminin"/>
    <property type="match status" value="1"/>
</dbReference>
<proteinExistence type="predicted"/>
<name>A0A8J9Z5F8_BRALA</name>
<evidence type="ECO:0000313" key="3">
    <source>
        <dbReference type="EMBL" id="CAH1247309.1"/>
    </source>
</evidence>
<feature type="compositionally biased region" description="Polar residues" evidence="1">
    <location>
        <begin position="50"/>
        <end position="59"/>
    </location>
</feature>
<protein>
    <submittedName>
        <fullName evidence="3">EGF protein</fullName>
    </submittedName>
</protein>
<dbReference type="Proteomes" id="UP000838412">
    <property type="component" value="Chromosome 16"/>
</dbReference>
<dbReference type="EMBL" id="OV696701">
    <property type="protein sequence ID" value="CAH1247309.1"/>
    <property type="molecule type" value="Genomic_DNA"/>
</dbReference>
<reference evidence="3" key="1">
    <citation type="submission" date="2022-01" db="EMBL/GenBank/DDBJ databases">
        <authorList>
            <person name="Braso-Vives M."/>
        </authorList>
    </citation>
    <scope>NUCLEOTIDE SEQUENCE</scope>
</reference>
<evidence type="ECO:0000256" key="1">
    <source>
        <dbReference type="SAM" id="MobiDB-lite"/>
    </source>
</evidence>
<evidence type="ECO:0000313" key="4">
    <source>
        <dbReference type="Proteomes" id="UP000838412"/>
    </source>
</evidence>
<feature type="region of interest" description="Disordered" evidence="1">
    <location>
        <begin position="218"/>
        <end position="244"/>
    </location>
</feature>
<dbReference type="OrthoDB" id="10401768at2759"/>
<dbReference type="InterPro" id="IPR000742">
    <property type="entry name" value="EGF"/>
</dbReference>
<sequence>MGNVTIPWTTLDHHMDNTGVIPGCPPGGAARVAARGHTYRARTAGSRSLSTAGCATVSSPVGRDATRTRNATTTSSQHDPPGISLGSTRTDLRSADPVPDLETPAVLKDRTTRPGERPRHCSVCALRPPPSGAPVPFQDFTRTPTPGHPHPRAPPPPGTTTPGLPTMTRPTFIFVVLLSVQTVQAFPITGNHRTHRKQLVVRVERLFQLQDRVYRRRSEKHVREEEGSRRHHVQKREGSDPSHFSECPAHYEGYCLNGGRCRYAAEMGTASCFCPLTQFGQRCQNSQPIEEDVFGDLRRLFGSWSHSEPFYRRTKWRRP</sequence>